<reference evidence="1" key="1">
    <citation type="submission" date="2018-02" db="EMBL/GenBank/DDBJ databases">
        <title>Rhizophora mucronata_Transcriptome.</title>
        <authorList>
            <person name="Meera S.P."/>
            <person name="Sreeshan A."/>
            <person name="Augustine A."/>
        </authorList>
    </citation>
    <scope>NUCLEOTIDE SEQUENCE</scope>
    <source>
        <tissue evidence="1">Leaf</tissue>
    </source>
</reference>
<dbReference type="AlphaFoldDB" id="A0A2P2N775"/>
<evidence type="ECO:0000313" key="1">
    <source>
        <dbReference type="EMBL" id="MBX38357.1"/>
    </source>
</evidence>
<dbReference type="EMBL" id="GGEC01057873">
    <property type="protein sequence ID" value="MBX38357.1"/>
    <property type="molecule type" value="Transcribed_RNA"/>
</dbReference>
<accession>A0A2P2N775</accession>
<name>A0A2P2N775_RHIMU</name>
<protein>
    <submittedName>
        <fullName evidence="1">Uncharacterized protein</fullName>
    </submittedName>
</protein>
<organism evidence="1">
    <name type="scientific">Rhizophora mucronata</name>
    <name type="common">Asiatic mangrove</name>
    <dbReference type="NCBI Taxonomy" id="61149"/>
    <lineage>
        <taxon>Eukaryota</taxon>
        <taxon>Viridiplantae</taxon>
        <taxon>Streptophyta</taxon>
        <taxon>Embryophyta</taxon>
        <taxon>Tracheophyta</taxon>
        <taxon>Spermatophyta</taxon>
        <taxon>Magnoliopsida</taxon>
        <taxon>eudicotyledons</taxon>
        <taxon>Gunneridae</taxon>
        <taxon>Pentapetalae</taxon>
        <taxon>rosids</taxon>
        <taxon>fabids</taxon>
        <taxon>Malpighiales</taxon>
        <taxon>Rhizophoraceae</taxon>
        <taxon>Rhizophora</taxon>
    </lineage>
</organism>
<sequence>MWCMGPMGQLRHTSTSPRLCSGQRQAIQGGLGYSSGINL</sequence>
<proteinExistence type="predicted"/>